<gene>
    <name evidence="2" type="ORF">B296_00054966</name>
</gene>
<comment type="caution">
    <text evidence="2">The sequence shown here is derived from an EMBL/GenBank/DDBJ whole genome shotgun (WGS) entry which is preliminary data.</text>
</comment>
<dbReference type="Proteomes" id="UP000287651">
    <property type="component" value="Unassembled WGS sequence"/>
</dbReference>
<reference evidence="2 3" key="1">
    <citation type="journal article" date="2014" name="Agronomy (Basel)">
        <title>A Draft Genome Sequence for Ensete ventricosum, the Drought-Tolerant Tree Against Hunger.</title>
        <authorList>
            <person name="Harrison J."/>
            <person name="Moore K.A."/>
            <person name="Paszkiewicz K."/>
            <person name="Jones T."/>
            <person name="Grant M."/>
            <person name="Ambacheew D."/>
            <person name="Muzemil S."/>
            <person name="Studholme D.J."/>
        </authorList>
    </citation>
    <scope>NUCLEOTIDE SEQUENCE [LARGE SCALE GENOMIC DNA]</scope>
</reference>
<proteinExistence type="predicted"/>
<dbReference type="EMBL" id="AMZH03015693">
    <property type="protein sequence ID" value="RRT45656.1"/>
    <property type="molecule type" value="Genomic_DNA"/>
</dbReference>
<evidence type="ECO:0000313" key="3">
    <source>
        <dbReference type="Proteomes" id="UP000287651"/>
    </source>
</evidence>
<organism evidence="2 3">
    <name type="scientific">Ensete ventricosum</name>
    <name type="common">Abyssinian banana</name>
    <name type="synonym">Musa ensete</name>
    <dbReference type="NCBI Taxonomy" id="4639"/>
    <lineage>
        <taxon>Eukaryota</taxon>
        <taxon>Viridiplantae</taxon>
        <taxon>Streptophyta</taxon>
        <taxon>Embryophyta</taxon>
        <taxon>Tracheophyta</taxon>
        <taxon>Spermatophyta</taxon>
        <taxon>Magnoliopsida</taxon>
        <taxon>Liliopsida</taxon>
        <taxon>Zingiberales</taxon>
        <taxon>Musaceae</taxon>
        <taxon>Ensete</taxon>
    </lineage>
</organism>
<feature type="region of interest" description="Disordered" evidence="1">
    <location>
        <begin position="30"/>
        <end position="54"/>
    </location>
</feature>
<evidence type="ECO:0000313" key="2">
    <source>
        <dbReference type="EMBL" id="RRT45656.1"/>
    </source>
</evidence>
<name>A0A426Y1N4_ENSVE</name>
<feature type="non-terminal residue" evidence="2">
    <location>
        <position position="106"/>
    </location>
</feature>
<sequence length="106" mass="12270">MGGTYWSVSLLVRGPPTIGRYAKNRPSAVDFGHRRSIEGDRRKREEEEEEEKKQNFYRLRSQVARAPLPTHCRSHIVAAHTRWRLFSRARRKIEPLPVVAHGLPAS</sequence>
<feature type="compositionally biased region" description="Basic and acidic residues" evidence="1">
    <location>
        <begin position="31"/>
        <end position="45"/>
    </location>
</feature>
<protein>
    <submittedName>
        <fullName evidence="2">Uncharacterized protein</fullName>
    </submittedName>
</protein>
<evidence type="ECO:0000256" key="1">
    <source>
        <dbReference type="SAM" id="MobiDB-lite"/>
    </source>
</evidence>
<accession>A0A426Y1N4</accession>
<dbReference type="AlphaFoldDB" id="A0A426Y1N4"/>